<keyword evidence="2" id="KW-1185">Reference proteome</keyword>
<feature type="non-terminal residue" evidence="1">
    <location>
        <position position="84"/>
    </location>
</feature>
<evidence type="ECO:0000313" key="2">
    <source>
        <dbReference type="Proteomes" id="UP000270094"/>
    </source>
</evidence>
<dbReference type="Proteomes" id="UP000270094">
    <property type="component" value="Unassembled WGS sequence"/>
</dbReference>
<dbReference type="EMBL" id="UYYB01014193">
    <property type="protein sequence ID" value="VDM69952.1"/>
    <property type="molecule type" value="Genomic_DNA"/>
</dbReference>
<dbReference type="OrthoDB" id="5800524at2759"/>
<organism evidence="1 2">
    <name type="scientific">Strongylus vulgaris</name>
    <name type="common">Blood worm</name>
    <dbReference type="NCBI Taxonomy" id="40348"/>
    <lineage>
        <taxon>Eukaryota</taxon>
        <taxon>Metazoa</taxon>
        <taxon>Ecdysozoa</taxon>
        <taxon>Nematoda</taxon>
        <taxon>Chromadorea</taxon>
        <taxon>Rhabditida</taxon>
        <taxon>Rhabditina</taxon>
        <taxon>Rhabditomorpha</taxon>
        <taxon>Strongyloidea</taxon>
        <taxon>Strongylidae</taxon>
        <taxon>Strongylus</taxon>
    </lineage>
</organism>
<protein>
    <recommendedName>
        <fullName evidence="3">Reverse transcriptase domain-containing protein</fullName>
    </recommendedName>
</protein>
<proteinExistence type="predicted"/>
<name>A0A3P7KRS6_STRVU</name>
<evidence type="ECO:0008006" key="3">
    <source>
        <dbReference type="Google" id="ProtNLM"/>
    </source>
</evidence>
<gene>
    <name evidence="1" type="ORF">SVUK_LOCUS4950</name>
</gene>
<dbReference type="AlphaFoldDB" id="A0A3P7KRS6"/>
<evidence type="ECO:0000313" key="1">
    <source>
        <dbReference type="EMBL" id="VDM69952.1"/>
    </source>
</evidence>
<reference evidence="1 2" key="1">
    <citation type="submission" date="2018-11" db="EMBL/GenBank/DDBJ databases">
        <authorList>
            <consortium name="Pathogen Informatics"/>
        </authorList>
    </citation>
    <scope>NUCLEOTIDE SEQUENCE [LARGE SCALE GENOMIC DNA]</scope>
</reference>
<sequence>MMTLNLFATHAKNVAESLGDELMRIGAKICKDESCSSKTTFSMDIDESLEGLLRLRSLRYADDVYLKIYHNRMHPSKEHPDCPV</sequence>
<accession>A0A3P7KRS6</accession>